<reference evidence="1 2" key="1">
    <citation type="journal article" date="2016" name="Mol. Biol. Evol.">
        <title>Comparative Genomics of Early-Diverging Mushroom-Forming Fungi Provides Insights into the Origins of Lignocellulose Decay Capabilities.</title>
        <authorList>
            <person name="Nagy L.G."/>
            <person name="Riley R."/>
            <person name="Tritt A."/>
            <person name="Adam C."/>
            <person name="Daum C."/>
            <person name="Floudas D."/>
            <person name="Sun H."/>
            <person name="Yadav J.S."/>
            <person name="Pangilinan J."/>
            <person name="Larsson K.H."/>
            <person name="Matsuura K."/>
            <person name="Barry K."/>
            <person name="Labutti K."/>
            <person name="Kuo R."/>
            <person name="Ohm R.A."/>
            <person name="Bhattacharya S.S."/>
            <person name="Shirouzu T."/>
            <person name="Yoshinaga Y."/>
            <person name="Martin F.M."/>
            <person name="Grigoriev I.V."/>
            <person name="Hibbett D.S."/>
        </authorList>
    </citation>
    <scope>NUCLEOTIDE SEQUENCE [LARGE SCALE GENOMIC DNA]</scope>
    <source>
        <strain evidence="1 2">CBS 109695</strain>
    </source>
</reference>
<name>A0A166LE37_9AGAM</name>
<sequence length="77" mass="7956">MTWRSCSKKSANHVTVASATGCDCSRASTASCIKNFTRASRTALLDSMTSSCRFTSASSASTTTAAAWDFCLASAAS</sequence>
<organism evidence="1 2">
    <name type="scientific">Athelia psychrophila</name>
    <dbReference type="NCBI Taxonomy" id="1759441"/>
    <lineage>
        <taxon>Eukaryota</taxon>
        <taxon>Fungi</taxon>
        <taxon>Dikarya</taxon>
        <taxon>Basidiomycota</taxon>
        <taxon>Agaricomycotina</taxon>
        <taxon>Agaricomycetes</taxon>
        <taxon>Agaricomycetidae</taxon>
        <taxon>Atheliales</taxon>
        <taxon>Atheliaceae</taxon>
        <taxon>Athelia</taxon>
    </lineage>
</organism>
<protein>
    <submittedName>
        <fullName evidence="1">Uncharacterized protein</fullName>
    </submittedName>
</protein>
<gene>
    <name evidence="1" type="ORF">FIBSPDRAFT_859093</name>
</gene>
<dbReference type="EMBL" id="KV417536">
    <property type="protein sequence ID" value="KZP22856.1"/>
    <property type="molecule type" value="Genomic_DNA"/>
</dbReference>
<evidence type="ECO:0000313" key="1">
    <source>
        <dbReference type="EMBL" id="KZP22856.1"/>
    </source>
</evidence>
<dbReference type="AlphaFoldDB" id="A0A166LE37"/>
<evidence type="ECO:0000313" key="2">
    <source>
        <dbReference type="Proteomes" id="UP000076532"/>
    </source>
</evidence>
<dbReference type="PROSITE" id="PS51257">
    <property type="entry name" value="PROKAR_LIPOPROTEIN"/>
    <property type="match status" value="1"/>
</dbReference>
<proteinExistence type="predicted"/>
<keyword evidence="2" id="KW-1185">Reference proteome</keyword>
<accession>A0A166LE37</accession>
<dbReference type="Proteomes" id="UP000076532">
    <property type="component" value="Unassembled WGS sequence"/>
</dbReference>